<sequence>MTPTDRYHIVEHRHTPTPRIVVRRMDGGGGEPVVLDAACLLAQYTVSRTDALLVLDEDTPYEEQLHLVLLRDDRVLDHITIGAPYTTGAFRPVERSVDTLRFRFESDSGWTLAIDMNGRPGIGGLPPGASRRFPAGLLAPRYIKLDRSEQAALVASVQAVR</sequence>
<comment type="caution">
    <text evidence="1">The sequence shown here is derived from an EMBL/GenBank/DDBJ whole genome shotgun (WGS) entry which is preliminary data.</text>
</comment>
<keyword evidence="2" id="KW-1185">Reference proteome</keyword>
<accession>A0ABP7D3Z8</accession>
<gene>
    <name evidence="1" type="ORF">GCM10022268_08030</name>
</gene>
<reference evidence="2" key="1">
    <citation type="journal article" date="2019" name="Int. J. Syst. Evol. Microbiol.">
        <title>The Global Catalogue of Microorganisms (GCM) 10K type strain sequencing project: providing services to taxonomists for standard genome sequencing and annotation.</title>
        <authorList>
            <consortium name="The Broad Institute Genomics Platform"/>
            <consortium name="The Broad Institute Genome Sequencing Center for Infectious Disease"/>
            <person name="Wu L."/>
            <person name="Ma J."/>
        </authorList>
    </citation>
    <scope>NUCLEOTIDE SEQUENCE [LARGE SCALE GENOMIC DNA]</scope>
    <source>
        <strain evidence="2">JCM 17498</strain>
    </source>
</reference>
<dbReference type="RefSeq" id="WP_344692104.1">
    <property type="nucleotide sequence ID" value="NZ_BAABBF010000002.1"/>
</dbReference>
<evidence type="ECO:0000313" key="2">
    <source>
        <dbReference type="Proteomes" id="UP001500523"/>
    </source>
</evidence>
<name>A0ABP7D3Z8_9SPHN</name>
<protein>
    <submittedName>
        <fullName evidence="1">Uncharacterized protein</fullName>
    </submittedName>
</protein>
<evidence type="ECO:0000313" key="1">
    <source>
        <dbReference type="EMBL" id="GAA3700387.1"/>
    </source>
</evidence>
<dbReference type="Proteomes" id="UP001500523">
    <property type="component" value="Unassembled WGS sequence"/>
</dbReference>
<proteinExistence type="predicted"/>
<organism evidence="1 2">
    <name type="scientific">Sphingomonas cynarae</name>
    <dbReference type="NCBI Taxonomy" id="930197"/>
    <lineage>
        <taxon>Bacteria</taxon>
        <taxon>Pseudomonadati</taxon>
        <taxon>Pseudomonadota</taxon>
        <taxon>Alphaproteobacteria</taxon>
        <taxon>Sphingomonadales</taxon>
        <taxon>Sphingomonadaceae</taxon>
        <taxon>Sphingomonas</taxon>
    </lineage>
</organism>
<dbReference type="EMBL" id="BAABBF010000002">
    <property type="protein sequence ID" value="GAA3700387.1"/>
    <property type="molecule type" value="Genomic_DNA"/>
</dbReference>